<dbReference type="PANTHER" id="PTHR24567:SF74">
    <property type="entry name" value="HTH-TYPE TRANSCRIPTIONAL REGULATOR ARCR"/>
    <property type="match status" value="1"/>
</dbReference>
<dbReference type="InterPro" id="IPR012318">
    <property type="entry name" value="HTH_CRP"/>
</dbReference>
<keyword evidence="1" id="KW-0805">Transcription regulation</keyword>
<dbReference type="GO" id="GO:0003700">
    <property type="term" value="F:DNA-binding transcription factor activity"/>
    <property type="evidence" value="ECO:0007669"/>
    <property type="project" value="TreeGrafter"/>
</dbReference>
<dbReference type="AlphaFoldDB" id="A0A6N8J0J1"/>
<feature type="domain" description="Cyclic nucleotide-binding" evidence="4">
    <location>
        <begin position="30"/>
        <end position="130"/>
    </location>
</feature>
<dbReference type="PROSITE" id="PS50042">
    <property type="entry name" value="CNMP_BINDING_3"/>
    <property type="match status" value="1"/>
</dbReference>
<dbReference type="SUPFAM" id="SSF46785">
    <property type="entry name" value="Winged helix' DNA-binding domain"/>
    <property type="match status" value="1"/>
</dbReference>
<keyword evidence="3" id="KW-0804">Transcription</keyword>
<evidence type="ECO:0000313" key="6">
    <source>
        <dbReference type="EMBL" id="MVQ32754.1"/>
    </source>
</evidence>
<dbReference type="EMBL" id="WSEL01000009">
    <property type="protein sequence ID" value="MVQ32754.1"/>
    <property type="molecule type" value="Genomic_DNA"/>
</dbReference>
<evidence type="ECO:0000313" key="7">
    <source>
        <dbReference type="Proteomes" id="UP000469385"/>
    </source>
</evidence>
<organism evidence="6 7">
    <name type="scientific">Ramlibacter pinisoli</name>
    <dbReference type="NCBI Taxonomy" id="2682844"/>
    <lineage>
        <taxon>Bacteria</taxon>
        <taxon>Pseudomonadati</taxon>
        <taxon>Pseudomonadota</taxon>
        <taxon>Betaproteobacteria</taxon>
        <taxon>Burkholderiales</taxon>
        <taxon>Comamonadaceae</taxon>
        <taxon>Ramlibacter</taxon>
    </lineage>
</organism>
<comment type="caution">
    <text evidence="6">The sequence shown here is derived from an EMBL/GenBank/DDBJ whole genome shotgun (WGS) entry which is preliminary data.</text>
</comment>
<dbReference type="GO" id="GO:0003677">
    <property type="term" value="F:DNA binding"/>
    <property type="evidence" value="ECO:0007669"/>
    <property type="project" value="UniProtKB-KW"/>
</dbReference>
<gene>
    <name evidence="6" type="ORF">GON04_25075</name>
</gene>
<dbReference type="SMART" id="SM00419">
    <property type="entry name" value="HTH_CRP"/>
    <property type="match status" value="1"/>
</dbReference>
<dbReference type="InterPro" id="IPR018490">
    <property type="entry name" value="cNMP-bd_dom_sf"/>
</dbReference>
<keyword evidence="2" id="KW-0238">DNA-binding</keyword>
<evidence type="ECO:0000256" key="3">
    <source>
        <dbReference type="ARBA" id="ARBA00023163"/>
    </source>
</evidence>
<reference evidence="6 7" key="1">
    <citation type="submission" date="2019-12" db="EMBL/GenBank/DDBJ databases">
        <authorList>
            <person name="Huq M.A."/>
        </authorList>
    </citation>
    <scope>NUCLEOTIDE SEQUENCE [LARGE SCALE GENOMIC DNA]</scope>
    <source>
        <strain evidence="6 7">MAH-25</strain>
    </source>
</reference>
<dbReference type="GO" id="GO:0005829">
    <property type="term" value="C:cytosol"/>
    <property type="evidence" value="ECO:0007669"/>
    <property type="project" value="TreeGrafter"/>
</dbReference>
<dbReference type="Pfam" id="PF13545">
    <property type="entry name" value="HTH_Crp_2"/>
    <property type="match status" value="1"/>
</dbReference>
<evidence type="ECO:0000259" key="4">
    <source>
        <dbReference type="PROSITE" id="PS50042"/>
    </source>
</evidence>
<evidence type="ECO:0000259" key="5">
    <source>
        <dbReference type="PROSITE" id="PS51063"/>
    </source>
</evidence>
<dbReference type="Gene3D" id="1.10.10.10">
    <property type="entry name" value="Winged helix-like DNA-binding domain superfamily/Winged helix DNA-binding domain"/>
    <property type="match status" value="1"/>
</dbReference>
<evidence type="ECO:0000256" key="2">
    <source>
        <dbReference type="ARBA" id="ARBA00023125"/>
    </source>
</evidence>
<dbReference type="InterPro" id="IPR036388">
    <property type="entry name" value="WH-like_DNA-bd_sf"/>
</dbReference>
<dbReference type="InterPro" id="IPR000595">
    <property type="entry name" value="cNMP-bd_dom"/>
</dbReference>
<dbReference type="SMART" id="SM00100">
    <property type="entry name" value="cNMP"/>
    <property type="match status" value="1"/>
</dbReference>
<dbReference type="Gene3D" id="2.60.120.10">
    <property type="entry name" value="Jelly Rolls"/>
    <property type="match status" value="1"/>
</dbReference>
<dbReference type="SUPFAM" id="SSF51206">
    <property type="entry name" value="cAMP-binding domain-like"/>
    <property type="match status" value="1"/>
</dbReference>
<keyword evidence="7" id="KW-1185">Reference proteome</keyword>
<dbReference type="PROSITE" id="PS51063">
    <property type="entry name" value="HTH_CRP_2"/>
    <property type="match status" value="1"/>
</dbReference>
<dbReference type="InterPro" id="IPR036390">
    <property type="entry name" value="WH_DNA-bd_sf"/>
</dbReference>
<sequence>MSTSHAAAQDRLFDALTPSIRALALLGCVRSFRKNTVIITEGEMGDSTYVLLSGRVRVYSNDAVGRELTFGVVEAGDYFAEMWLDGGPRSASIITLEPCVCAVVSRADLCKHLASHPDFMLELIARVIRRARTATQTARELALKDVYGRVVSTLEGHQGPATPGAPVLLAPITHQTIASRVGASREMVSRLLKDLERGGYVSLGIRQITLNRKLPARW</sequence>
<feature type="domain" description="HTH crp-type" evidence="5">
    <location>
        <begin position="144"/>
        <end position="214"/>
    </location>
</feature>
<dbReference type="PRINTS" id="PR00103">
    <property type="entry name" value="CAMPKINASE"/>
</dbReference>
<evidence type="ECO:0000256" key="1">
    <source>
        <dbReference type="ARBA" id="ARBA00023015"/>
    </source>
</evidence>
<name>A0A6N8J0J1_9BURK</name>
<dbReference type="InterPro" id="IPR014710">
    <property type="entry name" value="RmlC-like_jellyroll"/>
</dbReference>
<dbReference type="CDD" id="cd00038">
    <property type="entry name" value="CAP_ED"/>
    <property type="match status" value="1"/>
</dbReference>
<dbReference type="InterPro" id="IPR050397">
    <property type="entry name" value="Env_Response_Regulators"/>
</dbReference>
<proteinExistence type="predicted"/>
<dbReference type="Pfam" id="PF00027">
    <property type="entry name" value="cNMP_binding"/>
    <property type="match status" value="1"/>
</dbReference>
<protein>
    <submittedName>
        <fullName evidence="6">Cyclic nucleotide-binding domain-containing protein</fullName>
    </submittedName>
</protein>
<dbReference type="Proteomes" id="UP000469385">
    <property type="component" value="Unassembled WGS sequence"/>
</dbReference>
<accession>A0A6N8J0J1</accession>
<dbReference type="RefSeq" id="WP_157400679.1">
    <property type="nucleotide sequence ID" value="NZ_WSEL01000009.1"/>
</dbReference>
<dbReference type="PANTHER" id="PTHR24567">
    <property type="entry name" value="CRP FAMILY TRANSCRIPTIONAL REGULATORY PROTEIN"/>
    <property type="match status" value="1"/>
</dbReference>